<gene>
    <name evidence="2" type="ORF">NAS2_1041</name>
</gene>
<evidence type="ECO:0000313" key="3">
    <source>
        <dbReference type="Proteomes" id="UP000509448"/>
    </source>
</evidence>
<dbReference type="EMBL" id="AP018732">
    <property type="protein sequence ID" value="BBE42430.1"/>
    <property type="molecule type" value="Genomic_DNA"/>
</dbReference>
<dbReference type="KEGG" id="ccai:NAS2_1041"/>
<dbReference type="Proteomes" id="UP000509448">
    <property type="component" value="Chromosome"/>
</dbReference>
<organism evidence="2 3">
    <name type="scientific">Conexivisphaera calida</name>
    <dbReference type="NCBI Taxonomy" id="1874277"/>
    <lineage>
        <taxon>Archaea</taxon>
        <taxon>Nitrososphaerota</taxon>
        <taxon>Conexivisphaeria</taxon>
        <taxon>Conexivisphaerales</taxon>
        <taxon>Conexivisphaeraceae</taxon>
        <taxon>Conexivisphaera</taxon>
    </lineage>
</organism>
<protein>
    <submittedName>
        <fullName evidence="2">Uncharacterized protein</fullName>
    </submittedName>
</protein>
<name>A0A4V0P1P4_9ARCH</name>
<evidence type="ECO:0000313" key="2">
    <source>
        <dbReference type="EMBL" id="BBE42430.1"/>
    </source>
</evidence>
<reference evidence="2 3" key="1">
    <citation type="journal article" date="2019" name="ISME J.">
        <title>Isolation and characterization of a thermophilic sulfur- and iron-reducing thaumarchaeote from a terrestrial acidic hot spring.</title>
        <authorList>
            <person name="Kato S."/>
            <person name="Itoh T."/>
            <person name="Yuki M."/>
            <person name="Nagamori M."/>
            <person name="Ohnishi M."/>
            <person name="Uematsu K."/>
            <person name="Suzuki K."/>
            <person name="Takashina T."/>
            <person name="Ohkuma M."/>
        </authorList>
    </citation>
    <scope>NUCLEOTIDE SEQUENCE [LARGE SCALE GENOMIC DNA]</scope>
    <source>
        <strain evidence="2 3">NAS-02</strain>
    </source>
</reference>
<dbReference type="AlphaFoldDB" id="A0A4V0P1P4"/>
<dbReference type="GeneID" id="55584853"/>
<sequence length="135" mass="15259">MGTGSTVDASALGRNVVEDEEAWRLMCEDPRLAELVSFVASRTSRQVRVKVYRDHEEGFEEFQVRVKAGGELEEFEGEWDSIVDEAARKFPTDLMEKAAIIYDWRRSGAISTGRLPRARREAVRGGTRSHGRTGR</sequence>
<keyword evidence="3" id="KW-1185">Reference proteome</keyword>
<evidence type="ECO:0000256" key="1">
    <source>
        <dbReference type="SAM" id="MobiDB-lite"/>
    </source>
</evidence>
<proteinExistence type="predicted"/>
<dbReference type="RefSeq" id="WP_174448665.1">
    <property type="nucleotide sequence ID" value="NZ_AP018732.1"/>
</dbReference>
<accession>A0A4V0P1P4</accession>
<feature type="region of interest" description="Disordered" evidence="1">
    <location>
        <begin position="115"/>
        <end position="135"/>
    </location>
</feature>